<comment type="caution">
    <text evidence="1">The sequence shown here is derived from an EMBL/GenBank/DDBJ whole genome shotgun (WGS) entry which is preliminary data.</text>
</comment>
<dbReference type="InterPro" id="IPR010310">
    <property type="entry name" value="T7SS_ESAT-6-like"/>
</dbReference>
<dbReference type="InterPro" id="IPR036689">
    <property type="entry name" value="ESAT-6-like_sf"/>
</dbReference>
<accession>A0A327Z4G6</accession>
<name>A0A327Z4G6_9ACTN</name>
<proteinExistence type="predicted"/>
<evidence type="ECO:0000313" key="1">
    <source>
        <dbReference type="EMBL" id="RAK31211.1"/>
    </source>
</evidence>
<sequence>MIALLIVGLVRAIARHHPKGRPMANLNITYTEMSDSATRMRNNKNDIDARLTECKSIVDNLTASGFVTDQASGKFDEVHTEFVTSANQVMETLEQLSSWLDKAVDAMRDMDTQLANSLNK</sequence>
<dbReference type="EMBL" id="QLMJ01000015">
    <property type="protein sequence ID" value="RAK31211.1"/>
    <property type="molecule type" value="Genomic_DNA"/>
</dbReference>
<dbReference type="AlphaFoldDB" id="A0A327Z4G6"/>
<protein>
    <submittedName>
        <fullName evidence="1">WXG100 family type VII secretion target</fullName>
    </submittedName>
</protein>
<reference evidence="1 2" key="1">
    <citation type="submission" date="2018-06" db="EMBL/GenBank/DDBJ databases">
        <title>Genomic Encyclopedia of Type Strains, Phase III (KMG-III): the genomes of soil and plant-associated and newly described type strains.</title>
        <authorList>
            <person name="Whitman W."/>
        </authorList>
    </citation>
    <scope>NUCLEOTIDE SEQUENCE [LARGE SCALE GENOMIC DNA]</scope>
    <source>
        <strain evidence="1 2">CGMCC 4.7090</strain>
    </source>
</reference>
<dbReference type="SUPFAM" id="SSF140453">
    <property type="entry name" value="EsxAB dimer-like"/>
    <property type="match status" value="1"/>
</dbReference>
<evidence type="ECO:0000313" key="2">
    <source>
        <dbReference type="Proteomes" id="UP000249341"/>
    </source>
</evidence>
<keyword evidence="2" id="KW-1185">Reference proteome</keyword>
<dbReference type="Pfam" id="PF06013">
    <property type="entry name" value="WXG100"/>
    <property type="match status" value="1"/>
</dbReference>
<organism evidence="1 2">
    <name type="scientific">Actinoplanes lutulentus</name>
    <dbReference type="NCBI Taxonomy" id="1287878"/>
    <lineage>
        <taxon>Bacteria</taxon>
        <taxon>Bacillati</taxon>
        <taxon>Actinomycetota</taxon>
        <taxon>Actinomycetes</taxon>
        <taxon>Micromonosporales</taxon>
        <taxon>Micromonosporaceae</taxon>
        <taxon>Actinoplanes</taxon>
    </lineage>
</organism>
<dbReference type="Gene3D" id="1.10.287.1060">
    <property type="entry name" value="ESAT-6-like"/>
    <property type="match status" value="1"/>
</dbReference>
<dbReference type="Proteomes" id="UP000249341">
    <property type="component" value="Unassembled WGS sequence"/>
</dbReference>
<gene>
    <name evidence="1" type="ORF">B0I29_11517</name>
</gene>